<dbReference type="InterPro" id="IPR001907">
    <property type="entry name" value="ClpP"/>
</dbReference>
<dbReference type="PANTHER" id="PTHR10381:SF70">
    <property type="entry name" value="ATP-DEPENDENT CLP PROTEASE PROTEOLYTIC SUBUNIT"/>
    <property type="match status" value="1"/>
</dbReference>
<dbReference type="GO" id="GO:0051117">
    <property type="term" value="F:ATPase binding"/>
    <property type="evidence" value="ECO:0007669"/>
    <property type="project" value="TreeGrafter"/>
</dbReference>
<keyword evidence="2" id="KW-0963">Cytoplasm</keyword>
<proteinExistence type="inferred from homology"/>
<evidence type="ECO:0000256" key="3">
    <source>
        <dbReference type="ARBA" id="ARBA00022670"/>
    </source>
</evidence>
<sequence>MRKLKIKINGPIISNDDKWIYDLFEIEATSPNDVVDKLVDGEEVEISINSYGGLVDAGNEIYTALMGHNGPVNIDVVMAGSAASIIAMAGKPTRISPVGQIMIHNVSMMSAGDYHDMDKASEILQKANNSLSNAYVIKTGLSKEVVLAKMDEETWLTANEAKELGFVDEIMFENQERPLMVADAGAGLIPQNVIEKVKEMQNTKPAINVDLDAEKIADLVLEKINQSEKREPQAENTSPFGRFFFNT</sequence>
<dbReference type="AlphaFoldDB" id="A0AAV3WS60"/>
<keyword evidence="3 7" id="KW-0645">Protease</keyword>
<accession>A0AAV3WS60</accession>
<dbReference type="InterPro" id="IPR029045">
    <property type="entry name" value="ClpP/crotonase-like_dom_sf"/>
</dbReference>
<dbReference type="GO" id="GO:0009368">
    <property type="term" value="C:endopeptidase Clp complex"/>
    <property type="evidence" value="ECO:0007669"/>
    <property type="project" value="TreeGrafter"/>
</dbReference>
<dbReference type="Gene3D" id="3.90.226.10">
    <property type="entry name" value="2-enoyl-CoA Hydratase, Chain A, domain 1"/>
    <property type="match status" value="1"/>
</dbReference>
<comment type="caution">
    <text evidence="7">The sequence shown here is derived from an EMBL/GenBank/DDBJ whole genome shotgun (WGS) entry which is preliminary data.</text>
</comment>
<dbReference type="GO" id="GO:0006515">
    <property type="term" value="P:protein quality control for misfolded or incompletely synthesized proteins"/>
    <property type="evidence" value="ECO:0007669"/>
    <property type="project" value="TreeGrafter"/>
</dbReference>
<evidence type="ECO:0000256" key="4">
    <source>
        <dbReference type="ARBA" id="ARBA00022801"/>
    </source>
</evidence>
<evidence type="ECO:0000313" key="8">
    <source>
        <dbReference type="Proteomes" id="UP000887127"/>
    </source>
</evidence>
<dbReference type="SUPFAM" id="SSF52096">
    <property type="entry name" value="ClpP/crotonase"/>
    <property type="match status" value="1"/>
</dbReference>
<reference evidence="7" key="1">
    <citation type="submission" date="2019-08" db="EMBL/GenBank/DDBJ databases">
        <title>Marinilactibacillus psychrotolerans M13-2T whole genome sequencing project.</title>
        <authorList>
            <person name="Ishikawa M."/>
            <person name="Suzuki T."/>
            <person name="Matsutani M."/>
        </authorList>
    </citation>
    <scope>NUCLEOTIDE SEQUENCE</scope>
    <source>
        <strain evidence="7">M13-2T</strain>
    </source>
</reference>
<dbReference type="GO" id="GO:0004176">
    <property type="term" value="F:ATP-dependent peptidase activity"/>
    <property type="evidence" value="ECO:0007669"/>
    <property type="project" value="InterPro"/>
</dbReference>
<gene>
    <name evidence="7" type="primary">clpP_2</name>
    <name evidence="7" type="ORF">M132T_15580</name>
</gene>
<dbReference type="PRINTS" id="PR00127">
    <property type="entry name" value="CLPPROTEASEP"/>
</dbReference>
<comment type="similarity">
    <text evidence="1 6">Belongs to the peptidase S14 family.</text>
</comment>
<dbReference type="NCBIfam" id="NF045542">
    <property type="entry name" value="Clp_rel_HeadMat"/>
    <property type="match status" value="1"/>
</dbReference>
<dbReference type="Pfam" id="PF00574">
    <property type="entry name" value="CLP_protease"/>
    <property type="match status" value="1"/>
</dbReference>
<dbReference type="PANTHER" id="PTHR10381">
    <property type="entry name" value="ATP-DEPENDENT CLP PROTEASE PROTEOLYTIC SUBUNIT"/>
    <property type="match status" value="1"/>
</dbReference>
<dbReference type="EMBL" id="BKBI01000010">
    <property type="protein sequence ID" value="GEQ36050.1"/>
    <property type="molecule type" value="Genomic_DNA"/>
</dbReference>
<evidence type="ECO:0000256" key="6">
    <source>
        <dbReference type="RuleBase" id="RU003567"/>
    </source>
</evidence>
<organism evidence="7 8">
    <name type="scientific">Marinilactibacillus psychrotolerans</name>
    <dbReference type="NCBI Taxonomy" id="191770"/>
    <lineage>
        <taxon>Bacteria</taxon>
        <taxon>Bacillati</taxon>
        <taxon>Bacillota</taxon>
        <taxon>Bacilli</taxon>
        <taxon>Lactobacillales</taxon>
        <taxon>Carnobacteriaceae</taxon>
        <taxon>Marinilactibacillus</taxon>
    </lineage>
</organism>
<evidence type="ECO:0000256" key="5">
    <source>
        <dbReference type="ARBA" id="ARBA00022825"/>
    </source>
</evidence>
<evidence type="ECO:0000313" key="7">
    <source>
        <dbReference type="EMBL" id="GEQ36050.1"/>
    </source>
</evidence>
<dbReference type="Proteomes" id="UP000887127">
    <property type="component" value="Unassembled WGS sequence"/>
</dbReference>
<evidence type="ECO:0000256" key="1">
    <source>
        <dbReference type="ARBA" id="ARBA00007039"/>
    </source>
</evidence>
<dbReference type="GO" id="GO:0004252">
    <property type="term" value="F:serine-type endopeptidase activity"/>
    <property type="evidence" value="ECO:0007669"/>
    <property type="project" value="InterPro"/>
</dbReference>
<keyword evidence="5" id="KW-0720">Serine protease</keyword>
<name>A0AAV3WS60_9LACT</name>
<evidence type="ECO:0000256" key="2">
    <source>
        <dbReference type="ARBA" id="ARBA00022490"/>
    </source>
</evidence>
<keyword evidence="4" id="KW-0378">Hydrolase</keyword>
<dbReference type="InterPro" id="IPR023562">
    <property type="entry name" value="ClpP/TepA"/>
</dbReference>
<dbReference type="CDD" id="cd07016">
    <property type="entry name" value="S14_ClpP_1"/>
    <property type="match status" value="1"/>
</dbReference>
<protein>
    <recommendedName>
        <fullName evidence="6">ATP-dependent Clp protease proteolytic subunit</fullName>
    </recommendedName>
</protein>